<keyword evidence="1" id="KW-0479">Metal-binding</keyword>
<feature type="domain" description="SWIM-type" evidence="2">
    <location>
        <begin position="57"/>
        <end position="90"/>
    </location>
</feature>
<dbReference type="PANTHER" id="PTHR21540:SF0">
    <property type="entry name" value="PHD FAMILY PROTEIN"/>
    <property type="match status" value="1"/>
</dbReference>
<organism evidence="3 4">
    <name type="scientific">Penicillium digitatum</name>
    <name type="common">Green mold</name>
    <dbReference type="NCBI Taxonomy" id="36651"/>
    <lineage>
        <taxon>Eukaryota</taxon>
        <taxon>Fungi</taxon>
        <taxon>Dikarya</taxon>
        <taxon>Ascomycota</taxon>
        <taxon>Pezizomycotina</taxon>
        <taxon>Eurotiomycetes</taxon>
        <taxon>Eurotiomycetidae</taxon>
        <taxon>Eurotiales</taxon>
        <taxon>Aspergillaceae</taxon>
        <taxon>Penicillium</taxon>
    </lineage>
</organism>
<keyword evidence="1" id="KW-0862">Zinc</keyword>
<name>A0A7T7BM54_PENDI</name>
<dbReference type="InterPro" id="IPR013083">
    <property type="entry name" value="Znf_RING/FYVE/PHD"/>
</dbReference>
<keyword evidence="1" id="KW-0863">Zinc-finger</keyword>
<dbReference type="RefSeq" id="XP_014537993.2">
    <property type="nucleotide sequence ID" value="XM_014682507.2"/>
</dbReference>
<dbReference type="InterPro" id="IPR007527">
    <property type="entry name" value="Znf_SWIM"/>
</dbReference>
<dbReference type="GeneID" id="26229703"/>
<evidence type="ECO:0000313" key="4">
    <source>
        <dbReference type="Proteomes" id="UP000595662"/>
    </source>
</evidence>
<dbReference type="InterPro" id="IPR039903">
    <property type="entry name" value="Zswim2"/>
</dbReference>
<dbReference type="Proteomes" id="UP000595662">
    <property type="component" value="Chromosome 3"/>
</dbReference>
<dbReference type="VEuPathDB" id="FungiDB:PDIP_13800"/>
<reference evidence="3 4" key="1">
    <citation type="submission" date="2020-08" db="EMBL/GenBank/DDBJ databases">
        <title>The completed genome sequence of the pathogenic ascomycete fungus Penicillium digitatum.</title>
        <authorList>
            <person name="Wang M."/>
        </authorList>
    </citation>
    <scope>NUCLEOTIDE SEQUENCE [LARGE SCALE GENOMIC DNA]</scope>
    <source>
        <strain evidence="3 4">PdW03</strain>
    </source>
</reference>
<sequence length="215" mass="24683">MSEKRALPWLDSPPDGFFERFAHIEGRFMYMIRHNVDETANIPKMTFEVVGSTGNIYKTSIGNVPTCDCPDVRFRKVQCKHICFSLIYCQVLHAMNVAQELREMLAALSLKRILDRTTLTTTGERKPIEGECPICFHDFENKEITTWRQLCGSNLHETCFKVWEATAHASHDIVRCLYCKALWKGDEREMPHPCGEVVRAKGVRSPGRYLNVGDE</sequence>
<dbReference type="GO" id="GO:0008270">
    <property type="term" value="F:zinc ion binding"/>
    <property type="evidence" value="ECO:0007669"/>
    <property type="project" value="UniProtKB-KW"/>
</dbReference>
<dbReference type="KEGG" id="pdp:PDIP_13800"/>
<dbReference type="PROSITE" id="PS50966">
    <property type="entry name" value="ZF_SWIM"/>
    <property type="match status" value="1"/>
</dbReference>
<protein>
    <submittedName>
        <fullName evidence="3">Zinc finger, RING-type</fullName>
    </submittedName>
</protein>
<accession>A0A7T7BM54</accession>
<dbReference type="Pfam" id="PF04434">
    <property type="entry name" value="SWIM"/>
    <property type="match status" value="1"/>
</dbReference>
<dbReference type="EMBL" id="CP060776">
    <property type="protein sequence ID" value="QQK44884.1"/>
    <property type="molecule type" value="Genomic_DNA"/>
</dbReference>
<dbReference type="Gene3D" id="3.30.40.10">
    <property type="entry name" value="Zinc/RING finger domain, C3HC4 (zinc finger)"/>
    <property type="match status" value="1"/>
</dbReference>
<dbReference type="PANTHER" id="PTHR21540">
    <property type="entry name" value="RING FINGER AND SWIM DOMAIN-CONTAINING PROTEIN 2"/>
    <property type="match status" value="1"/>
</dbReference>
<gene>
    <name evidence="3" type="ORF">Pdw03_8785</name>
</gene>
<evidence type="ECO:0000259" key="2">
    <source>
        <dbReference type="PROSITE" id="PS50966"/>
    </source>
</evidence>
<dbReference type="GO" id="GO:0061630">
    <property type="term" value="F:ubiquitin protein ligase activity"/>
    <property type="evidence" value="ECO:0007669"/>
    <property type="project" value="InterPro"/>
</dbReference>
<proteinExistence type="predicted"/>
<dbReference type="SUPFAM" id="SSF57850">
    <property type="entry name" value="RING/U-box"/>
    <property type="match status" value="1"/>
</dbReference>
<evidence type="ECO:0000313" key="3">
    <source>
        <dbReference type="EMBL" id="QQK44884.1"/>
    </source>
</evidence>
<dbReference type="AlphaFoldDB" id="A0A7T7BM54"/>
<evidence type="ECO:0000256" key="1">
    <source>
        <dbReference type="PROSITE-ProRule" id="PRU00325"/>
    </source>
</evidence>